<evidence type="ECO:0000256" key="2">
    <source>
        <dbReference type="ARBA" id="ARBA00023125"/>
    </source>
</evidence>
<dbReference type="PANTHER" id="PTHR43537:SF44">
    <property type="entry name" value="GNTR FAMILY REGULATORY PROTEIN"/>
    <property type="match status" value="1"/>
</dbReference>
<reference evidence="5 6" key="1">
    <citation type="journal article" date="2013" name="ISME J.">
        <title>Comparative genomics of pathogenic lineages of Vibrio nigripulchritudo identifies virulence-associated traits.</title>
        <authorList>
            <person name="Goudenege D."/>
            <person name="Labreuche Y."/>
            <person name="Krin E."/>
            <person name="Ansquer D."/>
            <person name="Mangenot S."/>
            <person name="Calteau A."/>
            <person name="Medigue C."/>
            <person name="Mazel D."/>
            <person name="Polz M.F."/>
            <person name="Le Roux F."/>
        </authorList>
    </citation>
    <scope>NUCLEOTIDE SEQUENCE [LARGE SCALE GENOMIC DNA]</scope>
    <source>
        <strain evidence="5 6">SOn1</strain>
    </source>
</reference>
<dbReference type="SMART" id="SM00895">
    <property type="entry name" value="FCD"/>
    <property type="match status" value="1"/>
</dbReference>
<protein>
    <submittedName>
        <fullName evidence="5">Transcriptional regulator</fullName>
    </submittedName>
</protein>
<dbReference type="CDD" id="cd07377">
    <property type="entry name" value="WHTH_GntR"/>
    <property type="match status" value="1"/>
</dbReference>
<dbReference type="Pfam" id="PF00392">
    <property type="entry name" value="GntR"/>
    <property type="match status" value="1"/>
</dbReference>
<dbReference type="EMBL" id="CAOF01000200">
    <property type="protein sequence ID" value="CCO50343.1"/>
    <property type="molecule type" value="Genomic_DNA"/>
</dbReference>
<dbReference type="Pfam" id="PF07729">
    <property type="entry name" value="FCD"/>
    <property type="match status" value="1"/>
</dbReference>
<evidence type="ECO:0000256" key="1">
    <source>
        <dbReference type="ARBA" id="ARBA00023015"/>
    </source>
</evidence>
<evidence type="ECO:0000256" key="3">
    <source>
        <dbReference type="ARBA" id="ARBA00023163"/>
    </source>
</evidence>
<keyword evidence="1" id="KW-0805">Transcription regulation</keyword>
<sequence>MEDIKLMAQHKGKNDNNIALHEQIVSTLGTAIVSGDFKPGQSISSEIESEKLFVASRTASREAVKILSSKGLVASRRKVGTIVNPRSEWHLLDPMVLSWCLNDSKQSSQVMREVFEMRLAFEPEAAYLAASNSNEDDKKAIRQALKGMAYYVDNSDRAEADFAFHEAVLKASGNALYSALGQLISVGLKHMFKANLDLSEKEDEEWLKRHKDVAVAIDAGDSEQAKLAMLNLLEEAKRTPNAQSFLS</sequence>
<dbReference type="AlphaFoldDB" id="A0AAV2W1D5"/>
<dbReference type="InterPro" id="IPR036390">
    <property type="entry name" value="WH_DNA-bd_sf"/>
</dbReference>
<dbReference type="Gene3D" id="1.20.120.530">
    <property type="entry name" value="GntR ligand-binding domain-like"/>
    <property type="match status" value="1"/>
</dbReference>
<organism evidence="5 6">
    <name type="scientific">Vibrio nigripulchritudo SOn1</name>
    <dbReference type="NCBI Taxonomy" id="1238450"/>
    <lineage>
        <taxon>Bacteria</taxon>
        <taxon>Pseudomonadati</taxon>
        <taxon>Pseudomonadota</taxon>
        <taxon>Gammaproteobacteria</taxon>
        <taxon>Vibrionales</taxon>
        <taxon>Vibrionaceae</taxon>
        <taxon>Vibrio</taxon>
    </lineage>
</organism>
<dbReference type="PANTHER" id="PTHR43537">
    <property type="entry name" value="TRANSCRIPTIONAL REGULATOR, GNTR FAMILY"/>
    <property type="match status" value="1"/>
</dbReference>
<dbReference type="Proteomes" id="UP000018211">
    <property type="component" value="Unassembled WGS sequence"/>
</dbReference>
<dbReference type="SUPFAM" id="SSF46785">
    <property type="entry name" value="Winged helix' DNA-binding domain"/>
    <property type="match status" value="1"/>
</dbReference>
<accession>A0AAV2W1D5</accession>
<gene>
    <name evidence="5" type="ORF">VIBNISOn1_p0180</name>
</gene>
<dbReference type="GO" id="GO:0003700">
    <property type="term" value="F:DNA-binding transcription factor activity"/>
    <property type="evidence" value="ECO:0007669"/>
    <property type="project" value="InterPro"/>
</dbReference>
<dbReference type="InterPro" id="IPR011711">
    <property type="entry name" value="GntR_C"/>
</dbReference>
<dbReference type="Gene3D" id="1.10.10.10">
    <property type="entry name" value="Winged helix-like DNA-binding domain superfamily/Winged helix DNA-binding domain"/>
    <property type="match status" value="1"/>
</dbReference>
<dbReference type="InterPro" id="IPR000524">
    <property type="entry name" value="Tscrpt_reg_HTH_GntR"/>
</dbReference>
<evidence type="ECO:0000259" key="4">
    <source>
        <dbReference type="PROSITE" id="PS50949"/>
    </source>
</evidence>
<dbReference type="GO" id="GO:0003677">
    <property type="term" value="F:DNA binding"/>
    <property type="evidence" value="ECO:0007669"/>
    <property type="project" value="UniProtKB-KW"/>
</dbReference>
<evidence type="ECO:0000313" key="5">
    <source>
        <dbReference type="EMBL" id="CCO50343.1"/>
    </source>
</evidence>
<dbReference type="InterPro" id="IPR008920">
    <property type="entry name" value="TF_FadR/GntR_C"/>
</dbReference>
<dbReference type="InterPro" id="IPR036388">
    <property type="entry name" value="WH-like_DNA-bd_sf"/>
</dbReference>
<keyword evidence="3" id="KW-0804">Transcription</keyword>
<dbReference type="PROSITE" id="PS50949">
    <property type="entry name" value="HTH_GNTR"/>
    <property type="match status" value="1"/>
</dbReference>
<proteinExistence type="predicted"/>
<evidence type="ECO:0000313" key="6">
    <source>
        <dbReference type="Proteomes" id="UP000018211"/>
    </source>
</evidence>
<dbReference type="SUPFAM" id="SSF48008">
    <property type="entry name" value="GntR ligand-binding domain-like"/>
    <property type="match status" value="1"/>
</dbReference>
<dbReference type="SMART" id="SM00345">
    <property type="entry name" value="HTH_GNTR"/>
    <property type="match status" value="1"/>
</dbReference>
<comment type="caution">
    <text evidence="5">The sequence shown here is derived from an EMBL/GenBank/DDBJ whole genome shotgun (WGS) entry which is preliminary data.</text>
</comment>
<name>A0AAV2W1D5_9VIBR</name>
<feature type="domain" description="HTH gntR-type" evidence="4">
    <location>
        <begin position="18"/>
        <end position="86"/>
    </location>
</feature>
<keyword evidence="2" id="KW-0238">DNA-binding</keyword>